<gene>
    <name evidence="2" type="ORF">QMA06_01855</name>
</gene>
<comment type="caution">
    <text evidence="2">The sequence shown here is derived from an EMBL/GenBank/DDBJ whole genome shotgun (WGS) entry which is preliminary data.</text>
</comment>
<keyword evidence="3" id="KW-1185">Reference proteome</keyword>
<evidence type="ECO:0008006" key="4">
    <source>
        <dbReference type="Google" id="ProtNLM"/>
    </source>
</evidence>
<name>A0ABT7ZR16_9FLAO</name>
<reference evidence="2 3" key="1">
    <citation type="journal article" date="2023" name="Int. J. Syst. Evol. Microbiol.">
        <title>Winogradskyella bathintestinalis sp. nov., isolated from the intestine of the deep-sea loosejaw dragonfish, Malacosteus niger.</title>
        <authorList>
            <person name="Uniacke-Lowe S."/>
            <person name="Johnson C.N."/>
            <person name="Stanton C."/>
            <person name="Hill C."/>
            <person name="Ross P."/>
        </authorList>
    </citation>
    <scope>NUCLEOTIDE SEQUENCE [LARGE SCALE GENOMIC DNA]</scope>
    <source>
        <strain evidence="2 3">APC 3343</strain>
    </source>
</reference>
<dbReference type="Proteomes" id="UP001231197">
    <property type="component" value="Unassembled WGS sequence"/>
</dbReference>
<dbReference type="EMBL" id="JASDDK010000001">
    <property type="protein sequence ID" value="MDN3491448.1"/>
    <property type="molecule type" value="Genomic_DNA"/>
</dbReference>
<evidence type="ECO:0000256" key="1">
    <source>
        <dbReference type="SAM" id="SignalP"/>
    </source>
</evidence>
<organism evidence="2 3">
    <name type="scientific">Winogradskyella bathintestinalis</name>
    <dbReference type="NCBI Taxonomy" id="3035208"/>
    <lineage>
        <taxon>Bacteria</taxon>
        <taxon>Pseudomonadati</taxon>
        <taxon>Bacteroidota</taxon>
        <taxon>Flavobacteriia</taxon>
        <taxon>Flavobacteriales</taxon>
        <taxon>Flavobacteriaceae</taxon>
        <taxon>Winogradskyella</taxon>
    </lineage>
</organism>
<feature type="chain" id="PRO_5046391013" description="TNF family profile domain-containing protein" evidence="1">
    <location>
        <begin position="21"/>
        <end position="237"/>
    </location>
</feature>
<dbReference type="RefSeq" id="WP_290205152.1">
    <property type="nucleotide sequence ID" value="NZ_JASDDK010000001.1"/>
</dbReference>
<accession>A0ABT7ZR16</accession>
<sequence>MKSILKFLGAFLICTTASFAQVGIGTEDPAESSILELQSTDKGLLLPRLTTTQRDAISGSVEGLTIYNTTTESIEVYELSSTSWKRLSAEEDGIPSLTMYRNMNGANLVTSSNSTNFDQFPLGTSHVLDNDSDYFEVVGNGKIKILKAGVYSINASWATRDLESGSVKYIFAVFKNGIRTGYMARGAVNLPSNDYFGASGTFQHVFAADDILDISYYIGNSASDVPGDLLHIGIVKL</sequence>
<evidence type="ECO:0000313" key="3">
    <source>
        <dbReference type="Proteomes" id="UP001231197"/>
    </source>
</evidence>
<proteinExistence type="predicted"/>
<protein>
    <recommendedName>
        <fullName evidence="4">TNF family profile domain-containing protein</fullName>
    </recommendedName>
</protein>
<feature type="signal peptide" evidence="1">
    <location>
        <begin position="1"/>
        <end position="20"/>
    </location>
</feature>
<evidence type="ECO:0000313" key="2">
    <source>
        <dbReference type="EMBL" id="MDN3491448.1"/>
    </source>
</evidence>
<keyword evidence="1" id="KW-0732">Signal</keyword>